<dbReference type="KEGG" id="trg:TRUGW13939_00474"/>
<protein>
    <submittedName>
        <fullName evidence="2">Uncharacterized protein</fullName>
    </submittedName>
</protein>
<evidence type="ECO:0000313" key="2">
    <source>
        <dbReference type="EMBL" id="QKX53395.1"/>
    </source>
</evidence>
<evidence type="ECO:0000313" key="3">
    <source>
        <dbReference type="Proteomes" id="UP000509510"/>
    </source>
</evidence>
<accession>A0A7H8QIW4</accession>
<keyword evidence="3" id="KW-1185">Reference proteome</keyword>
<evidence type="ECO:0000256" key="1">
    <source>
        <dbReference type="SAM" id="MobiDB-lite"/>
    </source>
</evidence>
<dbReference type="Proteomes" id="UP000509510">
    <property type="component" value="Chromosome I"/>
</dbReference>
<sequence length="92" mass="9721">MLQENVGNQKENGTSDLASTSNRIATRFPFTVFLLSDRAAIGTVSSGLAIRGRADEEHVKKAVILTAVIRAQKKGTMSDVGTSKGFAAARPS</sequence>
<organism evidence="2 3">
    <name type="scientific">Talaromyces rugulosus</name>
    <name type="common">Penicillium rugulosum</name>
    <dbReference type="NCBI Taxonomy" id="121627"/>
    <lineage>
        <taxon>Eukaryota</taxon>
        <taxon>Fungi</taxon>
        <taxon>Dikarya</taxon>
        <taxon>Ascomycota</taxon>
        <taxon>Pezizomycotina</taxon>
        <taxon>Eurotiomycetes</taxon>
        <taxon>Eurotiomycetidae</taxon>
        <taxon>Eurotiales</taxon>
        <taxon>Trichocomaceae</taxon>
        <taxon>Talaromyces</taxon>
        <taxon>Talaromyces sect. Islandici</taxon>
    </lineage>
</organism>
<dbReference type="AlphaFoldDB" id="A0A7H8QIW4"/>
<dbReference type="RefSeq" id="XP_035339574.1">
    <property type="nucleotide sequence ID" value="XM_035483681.1"/>
</dbReference>
<name>A0A7H8QIW4_TALRU</name>
<feature type="region of interest" description="Disordered" evidence="1">
    <location>
        <begin position="1"/>
        <end position="20"/>
    </location>
</feature>
<reference evidence="3" key="1">
    <citation type="submission" date="2020-06" db="EMBL/GenBank/DDBJ databases">
        <title>A chromosome-scale genome assembly of Talaromyces rugulosus W13939.</title>
        <authorList>
            <person name="Wang B."/>
            <person name="Guo L."/>
            <person name="Ye K."/>
            <person name="Wang L."/>
        </authorList>
    </citation>
    <scope>NUCLEOTIDE SEQUENCE [LARGE SCALE GENOMIC DNA]</scope>
    <source>
        <strain evidence="3">W13939</strain>
    </source>
</reference>
<dbReference type="EMBL" id="CP055898">
    <property type="protein sequence ID" value="QKX53395.1"/>
    <property type="molecule type" value="Genomic_DNA"/>
</dbReference>
<proteinExistence type="predicted"/>
<gene>
    <name evidence="2" type="ORF">TRUGW13939_00474</name>
</gene>
<dbReference type="GeneID" id="55987987"/>